<dbReference type="AlphaFoldDB" id="A0A3E4JGC2"/>
<organism evidence="1 2">
    <name type="scientific">Phocaeicola vulgatus</name>
    <name type="common">Bacteroides vulgatus</name>
    <dbReference type="NCBI Taxonomy" id="821"/>
    <lineage>
        <taxon>Bacteria</taxon>
        <taxon>Pseudomonadati</taxon>
        <taxon>Bacteroidota</taxon>
        <taxon>Bacteroidia</taxon>
        <taxon>Bacteroidales</taxon>
        <taxon>Bacteroidaceae</taxon>
        <taxon>Phocaeicola</taxon>
    </lineage>
</organism>
<gene>
    <name evidence="1" type="ORF">DXD46_18245</name>
</gene>
<name>A0A3E4JGC2_PHOVU</name>
<feature type="non-terminal residue" evidence="1">
    <location>
        <position position="1"/>
    </location>
</feature>
<reference evidence="1 2" key="1">
    <citation type="submission" date="2018-08" db="EMBL/GenBank/DDBJ databases">
        <title>A genome reference for cultivated species of the human gut microbiota.</title>
        <authorList>
            <person name="Zou Y."/>
            <person name="Xue W."/>
            <person name="Luo G."/>
        </authorList>
    </citation>
    <scope>NUCLEOTIDE SEQUENCE [LARGE SCALE GENOMIC DNA]</scope>
    <source>
        <strain evidence="1 2">TM05-16</strain>
    </source>
</reference>
<dbReference type="EMBL" id="QSPP01000082">
    <property type="protein sequence ID" value="RGJ81310.1"/>
    <property type="molecule type" value="Genomic_DNA"/>
</dbReference>
<proteinExistence type="predicted"/>
<comment type="caution">
    <text evidence="1">The sequence shown here is derived from an EMBL/GenBank/DDBJ whole genome shotgun (WGS) entry which is preliminary data.</text>
</comment>
<evidence type="ECO:0000313" key="2">
    <source>
        <dbReference type="Proteomes" id="UP000260640"/>
    </source>
</evidence>
<accession>A0A3E4JGC2</accession>
<sequence length="441" mass="48379">NKKYACYSSYPEDEMPPVPEATVLTLDAIKETQGGWLGERKIMSGKPTLMESYTTDKAYSVCKVDVSGYRRVRFPSVPGTGLIGSVFADAEGNILKSIVVPTIGLKFEAGMYLIADVPERATALHFSILNTAEFDCVVLSHSDKIEDMEPDWVANEEHLCAVVGSSVVGSKLRACITGASTTASMTWTDFHYYSQQRGMQQIDALMHSRIANLSYAKYGRRDMQEQCGAGQHNNNRTTGGTAEHGMTDTIGYDEAYVINNKITNSLIDGLVHQYAWYKSRDEYGQATVVQVNNICCLGYEDIYGNKYDMMDGVDLPNDSGNVGKWRIWMPDGSIRMVQGKKDSGQWITGVAHGKYMDMIPVGNLNGSSSTYYTDMYWISTATVRVVCRGCYNANANGGVSSASAHYDASSTNANVGSRLAFRGKIVRAQSVAAYKAIREVA</sequence>
<dbReference type="Proteomes" id="UP000260640">
    <property type="component" value="Unassembled WGS sequence"/>
</dbReference>
<protein>
    <submittedName>
        <fullName evidence="1">Uncharacterized protein</fullName>
    </submittedName>
</protein>
<evidence type="ECO:0000313" key="1">
    <source>
        <dbReference type="EMBL" id="RGJ81310.1"/>
    </source>
</evidence>